<dbReference type="GeneID" id="71769618"/>
<dbReference type="AlphaFoldDB" id="A0A8H9Y963"/>
<sequence length="147" mass="15718">MTARDTPSPAPSTSAGPDAAGTAGTPGDAAASEHPVSPVGRPARTPGERPRLGGGAVRDVVVYVILRLLMVVVLTVIIQSVAVLMGMAGYFPLLISLMLALIVALPLSVIMLRGLRFRVTAQLAEWDRGRREHKREMSRQLQERLNS</sequence>
<accession>A0A8H9Y963</accession>
<feature type="region of interest" description="Disordered" evidence="1">
    <location>
        <begin position="1"/>
        <end position="52"/>
    </location>
</feature>
<organism evidence="3 4">
    <name type="scientific">Corynebacterium bovis DSM 20582 = CIP 54.80</name>
    <dbReference type="NCBI Taxonomy" id="927655"/>
    <lineage>
        <taxon>Bacteria</taxon>
        <taxon>Bacillati</taxon>
        <taxon>Actinomycetota</taxon>
        <taxon>Actinomycetes</taxon>
        <taxon>Mycobacteriales</taxon>
        <taxon>Corynebacteriaceae</taxon>
        <taxon>Corynebacterium</taxon>
    </lineage>
</organism>
<feature type="transmembrane region" description="Helical" evidence="2">
    <location>
        <begin position="90"/>
        <end position="112"/>
    </location>
</feature>
<evidence type="ECO:0000313" key="3">
    <source>
        <dbReference type="EMBL" id="MBB3116630.1"/>
    </source>
</evidence>
<dbReference type="Proteomes" id="UP000612712">
    <property type="component" value="Unassembled WGS sequence"/>
</dbReference>
<evidence type="ECO:0000256" key="1">
    <source>
        <dbReference type="SAM" id="MobiDB-lite"/>
    </source>
</evidence>
<dbReference type="RefSeq" id="WP_244925679.1">
    <property type="nucleotide sequence ID" value="NZ_CP047187.1"/>
</dbReference>
<dbReference type="Pfam" id="PF14012">
    <property type="entry name" value="DUF4229"/>
    <property type="match status" value="1"/>
</dbReference>
<name>A0A8H9Y963_9CORY</name>
<keyword evidence="2" id="KW-0472">Membrane</keyword>
<evidence type="ECO:0008006" key="5">
    <source>
        <dbReference type="Google" id="ProtNLM"/>
    </source>
</evidence>
<gene>
    <name evidence="3" type="ORF">FHU32_001876</name>
</gene>
<protein>
    <recommendedName>
        <fullName evidence="5">DUF4229 domain-containing protein</fullName>
    </recommendedName>
</protein>
<evidence type="ECO:0000313" key="4">
    <source>
        <dbReference type="Proteomes" id="UP000612712"/>
    </source>
</evidence>
<dbReference type="InterPro" id="IPR025323">
    <property type="entry name" value="DUF4229"/>
</dbReference>
<dbReference type="EMBL" id="JACHWT010000008">
    <property type="protein sequence ID" value="MBB3116630.1"/>
    <property type="molecule type" value="Genomic_DNA"/>
</dbReference>
<comment type="caution">
    <text evidence="3">The sequence shown here is derived from an EMBL/GenBank/DDBJ whole genome shotgun (WGS) entry which is preliminary data.</text>
</comment>
<keyword evidence="2" id="KW-0812">Transmembrane</keyword>
<proteinExistence type="predicted"/>
<feature type="compositionally biased region" description="Low complexity" evidence="1">
    <location>
        <begin position="1"/>
        <end position="30"/>
    </location>
</feature>
<feature type="transmembrane region" description="Helical" evidence="2">
    <location>
        <begin position="60"/>
        <end position="84"/>
    </location>
</feature>
<reference evidence="3" key="1">
    <citation type="submission" date="2020-08" db="EMBL/GenBank/DDBJ databases">
        <title>Sequencing the genomes of 1000 actinobacteria strains.</title>
        <authorList>
            <person name="Klenk H.-P."/>
        </authorList>
    </citation>
    <scope>NUCLEOTIDE SEQUENCE</scope>
    <source>
        <strain evidence="3">DSM 20582</strain>
    </source>
</reference>
<keyword evidence="2" id="KW-1133">Transmembrane helix</keyword>
<evidence type="ECO:0000256" key="2">
    <source>
        <dbReference type="SAM" id="Phobius"/>
    </source>
</evidence>